<dbReference type="Proteomes" id="UP000735302">
    <property type="component" value="Unassembled WGS sequence"/>
</dbReference>
<accession>A0AAV3ZW48</accession>
<dbReference type="EMBL" id="BLXT01002992">
    <property type="protein sequence ID" value="GFN99316.1"/>
    <property type="molecule type" value="Genomic_DNA"/>
</dbReference>
<name>A0AAV3ZW48_9GAST</name>
<evidence type="ECO:0000313" key="2">
    <source>
        <dbReference type="EMBL" id="GFN99316.1"/>
    </source>
</evidence>
<feature type="region of interest" description="Disordered" evidence="1">
    <location>
        <begin position="24"/>
        <end position="43"/>
    </location>
</feature>
<reference evidence="2 3" key="1">
    <citation type="journal article" date="2021" name="Elife">
        <title>Chloroplast acquisition without the gene transfer in kleptoplastic sea slugs, Plakobranchus ocellatus.</title>
        <authorList>
            <person name="Maeda T."/>
            <person name="Takahashi S."/>
            <person name="Yoshida T."/>
            <person name="Shimamura S."/>
            <person name="Takaki Y."/>
            <person name="Nagai Y."/>
            <person name="Toyoda A."/>
            <person name="Suzuki Y."/>
            <person name="Arimoto A."/>
            <person name="Ishii H."/>
            <person name="Satoh N."/>
            <person name="Nishiyama T."/>
            <person name="Hasebe M."/>
            <person name="Maruyama T."/>
            <person name="Minagawa J."/>
            <person name="Obokata J."/>
            <person name="Shigenobu S."/>
        </authorList>
    </citation>
    <scope>NUCLEOTIDE SEQUENCE [LARGE SCALE GENOMIC DNA]</scope>
</reference>
<organism evidence="2 3">
    <name type="scientific">Plakobranchus ocellatus</name>
    <dbReference type="NCBI Taxonomy" id="259542"/>
    <lineage>
        <taxon>Eukaryota</taxon>
        <taxon>Metazoa</taxon>
        <taxon>Spiralia</taxon>
        <taxon>Lophotrochozoa</taxon>
        <taxon>Mollusca</taxon>
        <taxon>Gastropoda</taxon>
        <taxon>Heterobranchia</taxon>
        <taxon>Euthyneura</taxon>
        <taxon>Panpulmonata</taxon>
        <taxon>Sacoglossa</taxon>
        <taxon>Placobranchoidea</taxon>
        <taxon>Plakobranchidae</taxon>
        <taxon>Plakobranchus</taxon>
    </lineage>
</organism>
<proteinExistence type="predicted"/>
<keyword evidence="3" id="KW-1185">Reference proteome</keyword>
<evidence type="ECO:0000313" key="3">
    <source>
        <dbReference type="Proteomes" id="UP000735302"/>
    </source>
</evidence>
<comment type="caution">
    <text evidence="2">The sequence shown here is derived from an EMBL/GenBank/DDBJ whole genome shotgun (WGS) entry which is preliminary data.</text>
</comment>
<protein>
    <submittedName>
        <fullName evidence="2">Uncharacterized protein</fullName>
    </submittedName>
</protein>
<sequence>MNTFESIRLVFEFLYIASPQQDDLRLSSPQTGQGAGGEARTHDRKVPTDLKAYSLATVPPTPRVLKIRTSFIAICMFFPSPSLWLQNKPLLSVERAGVGASEDSVLVLRSTGTFLSWVRALPLSVRWTDEESESLRSSRCRQIPNQPYCKENDFLSDL</sequence>
<gene>
    <name evidence="2" type="ORF">PoB_002582200</name>
</gene>
<dbReference type="AlphaFoldDB" id="A0AAV3ZW48"/>
<evidence type="ECO:0000256" key="1">
    <source>
        <dbReference type="SAM" id="MobiDB-lite"/>
    </source>
</evidence>